<evidence type="ECO:0000256" key="8">
    <source>
        <dbReference type="ARBA" id="ARBA00023240"/>
    </source>
</evidence>
<proteinExistence type="inferred from homology"/>
<dbReference type="PRINTS" id="PR00722">
    <property type="entry name" value="CHYMOTRYPSIN"/>
</dbReference>
<dbReference type="SUPFAM" id="SSF50494">
    <property type="entry name" value="Trypsin-like serine proteases"/>
    <property type="match status" value="1"/>
</dbReference>
<evidence type="ECO:0000313" key="13">
    <source>
        <dbReference type="EMBL" id="CAH0727535.1"/>
    </source>
</evidence>
<keyword evidence="10" id="KW-1205">Fibrinolytic toxin</keyword>
<evidence type="ECO:0000256" key="11">
    <source>
        <dbReference type="SAM" id="SignalP"/>
    </source>
</evidence>
<dbReference type="FunFam" id="2.40.10.10:FF:000036">
    <property type="entry name" value="Trypsin beta"/>
    <property type="match status" value="1"/>
</dbReference>
<keyword evidence="8" id="KW-1199">Hemostasis impairing toxin</keyword>
<dbReference type="EMBL" id="OV170226">
    <property type="protein sequence ID" value="CAH0727535.1"/>
    <property type="molecule type" value="Genomic_DNA"/>
</dbReference>
<evidence type="ECO:0000313" key="14">
    <source>
        <dbReference type="Proteomes" id="UP000838878"/>
    </source>
</evidence>
<protein>
    <recommendedName>
        <fullName evidence="12">Peptidase S1 domain-containing protein</fullName>
    </recommendedName>
</protein>
<keyword evidence="3" id="KW-0800">Toxin</keyword>
<dbReference type="GO" id="GO:0006508">
    <property type="term" value="P:proteolysis"/>
    <property type="evidence" value="ECO:0007669"/>
    <property type="project" value="UniProtKB-KW"/>
</dbReference>
<dbReference type="InterPro" id="IPR050430">
    <property type="entry name" value="Peptidase_S1"/>
</dbReference>
<comment type="subcellular location">
    <subcellularLocation>
        <location evidence="1">Secreted</location>
        <location evidence="1">Extracellular space</location>
    </subcellularLocation>
</comment>
<keyword evidence="14" id="KW-1185">Reference proteome</keyword>
<dbReference type="InterPro" id="IPR043504">
    <property type="entry name" value="Peptidase_S1_PA_chymotrypsin"/>
</dbReference>
<evidence type="ECO:0000256" key="4">
    <source>
        <dbReference type="ARBA" id="ARBA00022670"/>
    </source>
</evidence>
<dbReference type="Gene3D" id="2.40.10.10">
    <property type="entry name" value="Trypsin-like serine proteases"/>
    <property type="match status" value="1"/>
</dbReference>
<dbReference type="SMART" id="SM00020">
    <property type="entry name" value="Tryp_SPc"/>
    <property type="match status" value="1"/>
</dbReference>
<dbReference type="PANTHER" id="PTHR24276">
    <property type="entry name" value="POLYSERASE-RELATED"/>
    <property type="match status" value="1"/>
</dbReference>
<comment type="similarity">
    <text evidence="2">Belongs to the peptidase S1 family.</text>
</comment>
<evidence type="ECO:0000256" key="5">
    <source>
        <dbReference type="ARBA" id="ARBA00022801"/>
    </source>
</evidence>
<feature type="chain" id="PRO_5035471595" description="Peptidase S1 domain-containing protein" evidence="11">
    <location>
        <begin position="22"/>
        <end position="256"/>
    </location>
</feature>
<dbReference type="AlphaFoldDB" id="A0A8J9VJJ4"/>
<dbReference type="InterPro" id="IPR001314">
    <property type="entry name" value="Peptidase_S1A"/>
</dbReference>
<evidence type="ECO:0000256" key="1">
    <source>
        <dbReference type="ARBA" id="ARBA00004239"/>
    </source>
</evidence>
<name>A0A8J9VJJ4_9NEOP</name>
<feature type="domain" description="Peptidase S1" evidence="12">
    <location>
        <begin position="25"/>
        <end position="256"/>
    </location>
</feature>
<keyword evidence="7" id="KW-1015">Disulfide bond</keyword>
<keyword evidence="4" id="KW-0645">Protease</keyword>
<feature type="non-terminal residue" evidence="13">
    <location>
        <position position="256"/>
    </location>
</feature>
<comment type="function">
    <text evidence="9">Fibrinolytic activity; shows preferential cleavage of Arg-Gly bonds in all three fibrinogen chains. Contact with the caterpillars causes severe bleeding, due the anticoagulant effect of the protein.</text>
</comment>
<gene>
    <name evidence="13" type="ORF">BINO364_LOCUS12863</name>
</gene>
<dbReference type="Pfam" id="PF00089">
    <property type="entry name" value="Trypsin"/>
    <property type="match status" value="1"/>
</dbReference>
<evidence type="ECO:0000256" key="9">
    <source>
        <dbReference type="ARBA" id="ARBA00055534"/>
    </source>
</evidence>
<dbReference type="FunFam" id="2.40.10.10:FF:000068">
    <property type="entry name" value="transmembrane protease serine 2"/>
    <property type="match status" value="1"/>
</dbReference>
<evidence type="ECO:0000256" key="7">
    <source>
        <dbReference type="ARBA" id="ARBA00023157"/>
    </source>
</evidence>
<evidence type="ECO:0000259" key="12">
    <source>
        <dbReference type="PROSITE" id="PS50240"/>
    </source>
</evidence>
<sequence length="256" mass="27339">MWLATAFSFLALGLAVVKSDASSRIVGGSITTIGSYPYVTSLLRTNNLIQYSQFCAGTILTSRSILTSASCLDGDLPSRWLIRVGSSWGNRGGSLYNVGQSIIHPSYNQRNFDNDIAIIRASSVIVFSGIIRAGTIAGSNYQLFDNEPVISVGWGTTSYGGSKSEQLRHVAVWTINLSTCMSIYGNLGSNVTNNMVCSGWLGVGGRGQCNGDGGGPLLHNGVVVGITSWGFRCAEPYYPAVNTRVSRYTPWIQANA</sequence>
<dbReference type="InterPro" id="IPR009003">
    <property type="entry name" value="Peptidase_S1_PA"/>
</dbReference>
<dbReference type="GO" id="GO:0090729">
    <property type="term" value="F:toxin activity"/>
    <property type="evidence" value="ECO:0007669"/>
    <property type="project" value="UniProtKB-KW"/>
</dbReference>
<dbReference type="InterPro" id="IPR001254">
    <property type="entry name" value="Trypsin_dom"/>
</dbReference>
<evidence type="ECO:0000256" key="2">
    <source>
        <dbReference type="ARBA" id="ARBA00007664"/>
    </source>
</evidence>
<evidence type="ECO:0000256" key="6">
    <source>
        <dbReference type="ARBA" id="ARBA00022825"/>
    </source>
</evidence>
<keyword evidence="5" id="KW-0378">Hydrolase</keyword>
<dbReference type="OrthoDB" id="9425590at2759"/>
<accession>A0A8J9VJJ4</accession>
<organism evidence="13 14">
    <name type="scientific">Brenthis ino</name>
    <name type="common">lesser marbled fritillary</name>
    <dbReference type="NCBI Taxonomy" id="405034"/>
    <lineage>
        <taxon>Eukaryota</taxon>
        <taxon>Metazoa</taxon>
        <taxon>Ecdysozoa</taxon>
        <taxon>Arthropoda</taxon>
        <taxon>Hexapoda</taxon>
        <taxon>Insecta</taxon>
        <taxon>Pterygota</taxon>
        <taxon>Neoptera</taxon>
        <taxon>Endopterygota</taxon>
        <taxon>Lepidoptera</taxon>
        <taxon>Glossata</taxon>
        <taxon>Ditrysia</taxon>
        <taxon>Papilionoidea</taxon>
        <taxon>Nymphalidae</taxon>
        <taxon>Heliconiinae</taxon>
        <taxon>Argynnini</taxon>
        <taxon>Brenthis</taxon>
    </lineage>
</organism>
<dbReference type="PANTHER" id="PTHR24276:SF91">
    <property type="entry name" value="AT26814P-RELATED"/>
    <property type="match status" value="1"/>
</dbReference>
<evidence type="ECO:0000256" key="10">
    <source>
        <dbReference type="ARBA" id="ARBA00084094"/>
    </source>
</evidence>
<reference evidence="13" key="1">
    <citation type="submission" date="2021-12" db="EMBL/GenBank/DDBJ databases">
        <authorList>
            <person name="Martin H S."/>
        </authorList>
    </citation>
    <scope>NUCLEOTIDE SEQUENCE</scope>
</reference>
<dbReference type="PROSITE" id="PS50240">
    <property type="entry name" value="TRYPSIN_DOM"/>
    <property type="match status" value="1"/>
</dbReference>
<feature type="signal peptide" evidence="11">
    <location>
        <begin position="1"/>
        <end position="21"/>
    </location>
</feature>
<dbReference type="GO" id="GO:0005576">
    <property type="term" value="C:extracellular region"/>
    <property type="evidence" value="ECO:0007669"/>
    <property type="project" value="UniProtKB-SubCell"/>
</dbReference>
<keyword evidence="6" id="KW-0720">Serine protease</keyword>
<keyword evidence="11" id="KW-0732">Signal</keyword>
<dbReference type="GO" id="GO:0004252">
    <property type="term" value="F:serine-type endopeptidase activity"/>
    <property type="evidence" value="ECO:0007669"/>
    <property type="project" value="InterPro"/>
</dbReference>
<dbReference type="CDD" id="cd00190">
    <property type="entry name" value="Tryp_SPc"/>
    <property type="match status" value="1"/>
</dbReference>
<evidence type="ECO:0000256" key="3">
    <source>
        <dbReference type="ARBA" id="ARBA00022656"/>
    </source>
</evidence>
<dbReference type="Proteomes" id="UP000838878">
    <property type="component" value="Chromosome 6"/>
</dbReference>